<evidence type="ECO:0000256" key="2">
    <source>
        <dbReference type="SAM" id="MobiDB-lite"/>
    </source>
</evidence>
<evidence type="ECO:0000313" key="3">
    <source>
        <dbReference type="EnsemblMetazoa" id="G10413.1:cds"/>
    </source>
</evidence>
<accession>A0A8W8HP07</accession>
<feature type="compositionally biased region" description="Basic and acidic residues" evidence="2">
    <location>
        <begin position="151"/>
        <end position="162"/>
    </location>
</feature>
<protein>
    <submittedName>
        <fullName evidence="3">Uncharacterized protein</fullName>
    </submittedName>
</protein>
<feature type="compositionally biased region" description="Low complexity" evidence="2">
    <location>
        <begin position="90"/>
        <end position="100"/>
    </location>
</feature>
<feature type="region of interest" description="Disordered" evidence="2">
    <location>
        <begin position="1"/>
        <end position="23"/>
    </location>
</feature>
<dbReference type="Proteomes" id="UP000005408">
    <property type="component" value="Unassembled WGS sequence"/>
</dbReference>
<keyword evidence="4" id="KW-1185">Reference proteome</keyword>
<feature type="region of interest" description="Disordered" evidence="2">
    <location>
        <begin position="85"/>
        <end position="197"/>
    </location>
</feature>
<keyword evidence="1" id="KW-0175">Coiled coil</keyword>
<organism evidence="3 4">
    <name type="scientific">Magallana gigas</name>
    <name type="common">Pacific oyster</name>
    <name type="synonym">Crassostrea gigas</name>
    <dbReference type="NCBI Taxonomy" id="29159"/>
    <lineage>
        <taxon>Eukaryota</taxon>
        <taxon>Metazoa</taxon>
        <taxon>Spiralia</taxon>
        <taxon>Lophotrochozoa</taxon>
        <taxon>Mollusca</taxon>
        <taxon>Bivalvia</taxon>
        <taxon>Autobranchia</taxon>
        <taxon>Pteriomorphia</taxon>
        <taxon>Ostreida</taxon>
        <taxon>Ostreoidea</taxon>
        <taxon>Ostreidae</taxon>
        <taxon>Magallana</taxon>
    </lineage>
</organism>
<evidence type="ECO:0000256" key="1">
    <source>
        <dbReference type="SAM" id="Coils"/>
    </source>
</evidence>
<name>A0A8W8HP07_MAGGI</name>
<dbReference type="AlphaFoldDB" id="A0A8W8HP07"/>
<reference evidence="3" key="1">
    <citation type="submission" date="2022-08" db="UniProtKB">
        <authorList>
            <consortium name="EnsemblMetazoa"/>
        </authorList>
    </citation>
    <scope>IDENTIFICATION</scope>
    <source>
        <strain evidence="3">05x7-T-G4-1.051#20</strain>
    </source>
</reference>
<feature type="compositionally biased region" description="Acidic residues" evidence="2">
    <location>
        <begin position="136"/>
        <end position="150"/>
    </location>
</feature>
<sequence length="250" mass="27180">MGRTCFISRVKPDDTSGSGNSQEHCVRSVLVQKTKMSTRKLVSVSVTRNGVTTKIPCTQEVADMLMSKEIDSKVKEIIVNELMLSPSTPPSTGETSMLPSPSTPPLPGPSTPSLPGPSKPSLPGPQTPSLPGPSAQDEDTTSDEDYEDFDVFEKIPDMKPKAVLESGTGTSKKRPAADDSSSEETEPLPVKKRVHPKRSAEILQVMLKDLMEKREEKAEQRHQEKLATANSLIEVLKELAKKLNFTGSII</sequence>
<feature type="compositionally biased region" description="Pro residues" evidence="2">
    <location>
        <begin position="101"/>
        <end position="131"/>
    </location>
</feature>
<feature type="coiled-coil region" evidence="1">
    <location>
        <begin position="200"/>
        <end position="227"/>
    </location>
</feature>
<dbReference type="EnsemblMetazoa" id="G10413.1">
    <property type="protein sequence ID" value="G10413.1:cds"/>
    <property type="gene ID" value="G10413"/>
</dbReference>
<proteinExistence type="predicted"/>
<evidence type="ECO:0000313" key="4">
    <source>
        <dbReference type="Proteomes" id="UP000005408"/>
    </source>
</evidence>